<evidence type="ECO:0000313" key="3">
    <source>
        <dbReference type="EMBL" id="KMS54976.1"/>
    </source>
</evidence>
<name>A0A0J7XT00_9SPHN</name>
<comment type="caution">
    <text evidence="3">The sequence shown here is derived from an EMBL/GenBank/DDBJ whole genome shotgun (WGS) entry which is preliminary data.</text>
</comment>
<organism evidence="3 4">
    <name type="scientific">Novosphingobium barchaimii LL02</name>
    <dbReference type="NCBI Taxonomy" id="1114963"/>
    <lineage>
        <taxon>Bacteria</taxon>
        <taxon>Pseudomonadati</taxon>
        <taxon>Pseudomonadota</taxon>
        <taxon>Alphaproteobacteria</taxon>
        <taxon>Sphingomonadales</taxon>
        <taxon>Sphingomonadaceae</taxon>
        <taxon>Novosphingobium</taxon>
    </lineage>
</organism>
<evidence type="ECO:0000256" key="1">
    <source>
        <dbReference type="PROSITE-ProRule" id="PRU00339"/>
    </source>
</evidence>
<accession>A0A0J7XT00</accession>
<feature type="repeat" description="TPR" evidence="1">
    <location>
        <begin position="59"/>
        <end position="92"/>
    </location>
</feature>
<keyword evidence="1" id="KW-0802">TPR repeat</keyword>
<dbReference type="EMBL" id="JACU01000005">
    <property type="protein sequence ID" value="KMS54976.1"/>
    <property type="molecule type" value="Genomic_DNA"/>
</dbReference>
<dbReference type="OrthoDB" id="92543at2"/>
<feature type="signal peptide" evidence="2">
    <location>
        <begin position="1"/>
        <end position="20"/>
    </location>
</feature>
<dbReference type="PATRIC" id="fig|1114963.3.peg.2449"/>
<feature type="chain" id="PRO_5005291673" evidence="2">
    <location>
        <begin position="21"/>
        <end position="124"/>
    </location>
</feature>
<dbReference type="Proteomes" id="UP000052268">
    <property type="component" value="Unassembled WGS sequence"/>
</dbReference>
<reference evidence="3 4" key="1">
    <citation type="journal article" date="2015" name="G3 (Bethesda)">
        <title>Insights into Ongoing Evolution of the Hexachlorocyclohexane Catabolic Pathway from Comparative Genomics of Ten Sphingomonadaceae Strains.</title>
        <authorList>
            <person name="Pearce S.L."/>
            <person name="Oakeshott J.G."/>
            <person name="Pandey G."/>
        </authorList>
    </citation>
    <scope>NUCLEOTIDE SEQUENCE [LARGE SCALE GENOMIC DNA]</scope>
    <source>
        <strain evidence="3 4">LL02</strain>
    </source>
</reference>
<gene>
    <name evidence="3" type="ORF">V474_18065</name>
</gene>
<evidence type="ECO:0000313" key="4">
    <source>
        <dbReference type="Proteomes" id="UP000052268"/>
    </source>
</evidence>
<keyword evidence="4" id="KW-1185">Reference proteome</keyword>
<dbReference type="Gene3D" id="1.25.40.10">
    <property type="entry name" value="Tetratricopeptide repeat domain"/>
    <property type="match status" value="1"/>
</dbReference>
<dbReference type="AlphaFoldDB" id="A0A0J7XT00"/>
<dbReference type="SUPFAM" id="SSF48452">
    <property type="entry name" value="TPR-like"/>
    <property type="match status" value="1"/>
</dbReference>
<protein>
    <submittedName>
        <fullName evidence="3">Uncharacterized protein</fullName>
    </submittedName>
</protein>
<dbReference type="InterPro" id="IPR011990">
    <property type="entry name" value="TPR-like_helical_dom_sf"/>
</dbReference>
<proteinExistence type="predicted"/>
<keyword evidence="2" id="KW-0732">Signal</keyword>
<evidence type="ECO:0000256" key="2">
    <source>
        <dbReference type="SAM" id="SignalP"/>
    </source>
</evidence>
<dbReference type="RefSeq" id="WP_059151673.1">
    <property type="nucleotide sequence ID" value="NZ_KQ130454.1"/>
</dbReference>
<dbReference type="InterPro" id="IPR019734">
    <property type="entry name" value="TPR_rpt"/>
</dbReference>
<dbReference type="PROSITE" id="PS50005">
    <property type="entry name" value="TPR"/>
    <property type="match status" value="1"/>
</dbReference>
<sequence length="124" mass="13144">MSLSVLLTAALMGQSVISLAMDQPRSDVTEVAYRELSEGQSQAAVRKLEANGALRSEDPAALINLGAAYIRAGQGDKALAAYRAAAATPERYDLELADGSWMDSRQAARMALKGLMASRTVATR</sequence>